<keyword evidence="1" id="KW-1133">Transmembrane helix</keyword>
<organism evidence="2 3">
    <name type="scientific">Anaerocolumna chitinilytica</name>
    <dbReference type="NCBI Taxonomy" id="1727145"/>
    <lineage>
        <taxon>Bacteria</taxon>
        <taxon>Bacillati</taxon>
        <taxon>Bacillota</taxon>
        <taxon>Clostridia</taxon>
        <taxon>Lachnospirales</taxon>
        <taxon>Lachnospiraceae</taxon>
        <taxon>Anaerocolumna</taxon>
    </lineage>
</organism>
<dbReference type="InterPro" id="IPR025531">
    <property type="entry name" value="DUF4418"/>
</dbReference>
<keyword evidence="1" id="KW-0812">Transmembrane</keyword>
<dbReference type="Pfam" id="PF14387">
    <property type="entry name" value="DUF4418"/>
    <property type="match status" value="1"/>
</dbReference>
<keyword evidence="3" id="KW-1185">Reference proteome</keyword>
<evidence type="ECO:0008006" key="4">
    <source>
        <dbReference type="Google" id="ProtNLM"/>
    </source>
</evidence>
<sequence>MKNRIVTAAINLMSGLLFLIGPYTIFKVCPTEEMVMTCHWSVRAEAGIGILLIISAILYVLSEVKTTRLLLSIQTAGIYIVGILIPSILIGGCKNKDMPCKSLTFPSFYFISVLGLVYLIGNILYLFPKKGV</sequence>
<evidence type="ECO:0000313" key="2">
    <source>
        <dbReference type="EMBL" id="BCJ99764.1"/>
    </source>
</evidence>
<feature type="transmembrane region" description="Helical" evidence="1">
    <location>
        <begin position="46"/>
        <end position="62"/>
    </location>
</feature>
<feature type="transmembrane region" description="Helical" evidence="1">
    <location>
        <begin position="69"/>
        <end position="88"/>
    </location>
</feature>
<dbReference type="RefSeq" id="WP_185255497.1">
    <property type="nucleotide sequence ID" value="NZ_AP023368.1"/>
</dbReference>
<reference evidence="2 3" key="1">
    <citation type="submission" date="2020-08" db="EMBL/GenBank/DDBJ databases">
        <title>Draft genome sequencing of an Anaerocolumna strain isolated from anoxic soil subjected to BSD treatment.</title>
        <authorList>
            <person name="Uek A."/>
            <person name="Tonouchi A."/>
        </authorList>
    </citation>
    <scope>NUCLEOTIDE SEQUENCE [LARGE SCALE GENOMIC DNA]</scope>
    <source>
        <strain evidence="2 3">CTTW</strain>
    </source>
</reference>
<reference evidence="2 3" key="2">
    <citation type="submission" date="2020-08" db="EMBL/GenBank/DDBJ databases">
        <authorList>
            <person name="Ueki A."/>
            <person name="Tonouchi A."/>
        </authorList>
    </citation>
    <scope>NUCLEOTIDE SEQUENCE [LARGE SCALE GENOMIC DNA]</scope>
    <source>
        <strain evidence="2 3">CTTW</strain>
    </source>
</reference>
<dbReference type="EMBL" id="AP023368">
    <property type="protein sequence ID" value="BCJ99764.1"/>
    <property type="molecule type" value="Genomic_DNA"/>
</dbReference>
<dbReference type="Proteomes" id="UP000515703">
    <property type="component" value="Chromosome"/>
</dbReference>
<protein>
    <recommendedName>
        <fullName evidence="4">DUF4418 family protein</fullName>
    </recommendedName>
</protein>
<keyword evidence="1" id="KW-0472">Membrane</keyword>
<gene>
    <name evidence="2" type="ORF">bsdcttw_28050</name>
</gene>
<name>A0A7I8DR25_9FIRM</name>
<evidence type="ECO:0000313" key="3">
    <source>
        <dbReference type="Proteomes" id="UP000515703"/>
    </source>
</evidence>
<dbReference type="KEGG" id="acht:bsdcttw_28050"/>
<dbReference type="AlphaFoldDB" id="A0A7I8DR25"/>
<feature type="transmembrane region" description="Helical" evidence="1">
    <location>
        <begin position="108"/>
        <end position="127"/>
    </location>
</feature>
<feature type="transmembrane region" description="Helical" evidence="1">
    <location>
        <begin position="5"/>
        <end position="26"/>
    </location>
</feature>
<evidence type="ECO:0000256" key="1">
    <source>
        <dbReference type="SAM" id="Phobius"/>
    </source>
</evidence>
<accession>A0A7I8DR25</accession>
<proteinExistence type="predicted"/>